<evidence type="ECO:0000256" key="2">
    <source>
        <dbReference type="ARBA" id="ARBA00023315"/>
    </source>
</evidence>
<gene>
    <name evidence="4" type="ORF">Q4T40_08055</name>
</gene>
<evidence type="ECO:0000256" key="1">
    <source>
        <dbReference type="ARBA" id="ARBA00022679"/>
    </source>
</evidence>
<dbReference type="SMART" id="SM00563">
    <property type="entry name" value="PlsC"/>
    <property type="match status" value="1"/>
</dbReference>
<dbReference type="CDD" id="cd07989">
    <property type="entry name" value="LPLAT_AGPAT-like"/>
    <property type="match status" value="1"/>
</dbReference>
<dbReference type="Pfam" id="PF01553">
    <property type="entry name" value="Acyltransferase"/>
    <property type="match status" value="1"/>
</dbReference>
<evidence type="ECO:0000259" key="3">
    <source>
        <dbReference type="SMART" id="SM00563"/>
    </source>
</evidence>
<dbReference type="RefSeq" id="WP_413779712.1">
    <property type="nucleotide sequence ID" value="NZ_JAUOZS010000001.1"/>
</dbReference>
<dbReference type="SUPFAM" id="SSF69593">
    <property type="entry name" value="Glycerol-3-phosphate (1)-acyltransferase"/>
    <property type="match status" value="1"/>
</dbReference>
<keyword evidence="5" id="KW-1185">Reference proteome</keyword>
<evidence type="ECO:0000313" key="4">
    <source>
        <dbReference type="EMBL" id="MDT8901188.1"/>
    </source>
</evidence>
<name>A0ABU3NY53_9FIRM</name>
<evidence type="ECO:0000313" key="5">
    <source>
        <dbReference type="Proteomes" id="UP001254848"/>
    </source>
</evidence>
<dbReference type="InterPro" id="IPR002123">
    <property type="entry name" value="Plipid/glycerol_acylTrfase"/>
</dbReference>
<dbReference type="GO" id="GO:0016746">
    <property type="term" value="F:acyltransferase activity"/>
    <property type="evidence" value="ECO:0007669"/>
    <property type="project" value="UniProtKB-KW"/>
</dbReference>
<organism evidence="4 5">
    <name type="scientific">Anaeroselena agilis</name>
    <dbReference type="NCBI Taxonomy" id="3063788"/>
    <lineage>
        <taxon>Bacteria</taxon>
        <taxon>Bacillati</taxon>
        <taxon>Bacillota</taxon>
        <taxon>Negativicutes</taxon>
        <taxon>Acetonemataceae</taxon>
        <taxon>Anaeroselena</taxon>
    </lineage>
</organism>
<dbReference type="PANTHER" id="PTHR10434">
    <property type="entry name" value="1-ACYL-SN-GLYCEROL-3-PHOSPHATE ACYLTRANSFERASE"/>
    <property type="match status" value="1"/>
</dbReference>
<feature type="domain" description="Phospholipid/glycerol acyltransferase" evidence="3">
    <location>
        <begin position="34"/>
        <end position="148"/>
    </location>
</feature>
<sequence>MFYSLLRCLVRAILYTFFRFRVNGIENIPPAGGVIIAPNHISNFDPPVIGCALPDSRRIRFMAKTQLFRNPVVRWVVTALGAFPVRRGMADRTAIRTALALLEQGETVGIFPEGTRSKTGALGRAEPGLGMIAVKAGVPVVPVAVTGTNKFFRNGQIFPRFTVSFAAPIIVPPGRSDKEAVEYINEQVIGEIARILAKEGG</sequence>
<comment type="caution">
    <text evidence="4">The sequence shown here is derived from an EMBL/GenBank/DDBJ whole genome shotgun (WGS) entry which is preliminary data.</text>
</comment>
<accession>A0ABU3NY53</accession>
<keyword evidence="2 4" id="KW-0012">Acyltransferase</keyword>
<proteinExistence type="predicted"/>
<dbReference type="Proteomes" id="UP001254848">
    <property type="component" value="Unassembled WGS sequence"/>
</dbReference>
<protein>
    <submittedName>
        <fullName evidence="4">Lysophospholipid acyltransferase family protein</fullName>
    </submittedName>
</protein>
<dbReference type="PANTHER" id="PTHR10434:SF11">
    <property type="entry name" value="1-ACYL-SN-GLYCEROL-3-PHOSPHATE ACYLTRANSFERASE"/>
    <property type="match status" value="1"/>
</dbReference>
<keyword evidence="1" id="KW-0808">Transferase</keyword>
<reference evidence="4 5" key="1">
    <citation type="submission" date="2023-07" db="EMBL/GenBank/DDBJ databases">
        <title>The novel representative of Negativicutes class, Anaeroselena agilis gen. nov. sp. nov.</title>
        <authorList>
            <person name="Prokofeva M.I."/>
            <person name="Elcheninov A.G."/>
            <person name="Klyukina A."/>
            <person name="Kublanov I.V."/>
            <person name="Frolov E.N."/>
            <person name="Podosokorskaya O.A."/>
        </authorList>
    </citation>
    <scope>NUCLEOTIDE SEQUENCE [LARGE SCALE GENOMIC DNA]</scope>
    <source>
        <strain evidence="4 5">4137-cl</strain>
    </source>
</reference>
<dbReference type="EMBL" id="JAUOZS010000001">
    <property type="protein sequence ID" value="MDT8901188.1"/>
    <property type="molecule type" value="Genomic_DNA"/>
</dbReference>